<evidence type="ECO:0000256" key="2">
    <source>
        <dbReference type="ARBA" id="ARBA00023136"/>
    </source>
</evidence>
<dbReference type="InterPro" id="IPR029068">
    <property type="entry name" value="Glyas_Bleomycin-R_OHBP_Dase"/>
</dbReference>
<evidence type="ECO:0000313" key="4">
    <source>
        <dbReference type="EMBL" id="QKX50744.1"/>
    </source>
</evidence>
<dbReference type="PANTHER" id="PTHR46825">
    <property type="entry name" value="D-ALANYL-D-ALANINE-CARBOXYPEPTIDASE/ENDOPEPTIDASE AMPH"/>
    <property type="match status" value="1"/>
</dbReference>
<keyword evidence="4" id="KW-0378">Hydrolase</keyword>
<dbReference type="PROSITE" id="PS51819">
    <property type="entry name" value="VOC"/>
    <property type="match status" value="1"/>
</dbReference>
<name>A0A7H8Q9M5_9BACL</name>
<protein>
    <submittedName>
        <fullName evidence="4">Serine hydrolase</fullName>
    </submittedName>
</protein>
<feature type="domain" description="VOC" evidence="3">
    <location>
        <begin position="1"/>
        <end position="113"/>
    </location>
</feature>
<proteinExistence type="predicted"/>
<dbReference type="Gene3D" id="3.40.710.10">
    <property type="entry name" value="DD-peptidase/beta-lactamase superfamily"/>
    <property type="match status" value="1"/>
</dbReference>
<dbReference type="Gene3D" id="3.10.180.10">
    <property type="entry name" value="2,3-Dihydroxybiphenyl 1,2-Dioxygenase, domain 1"/>
    <property type="match status" value="1"/>
</dbReference>
<dbReference type="InterPro" id="IPR012338">
    <property type="entry name" value="Beta-lactam/transpept-like"/>
</dbReference>
<dbReference type="Pfam" id="PF18711">
    <property type="entry name" value="TxDE"/>
    <property type="match status" value="1"/>
</dbReference>
<dbReference type="Proteomes" id="UP000509222">
    <property type="component" value="Chromosome"/>
</dbReference>
<dbReference type="InterPro" id="IPR050491">
    <property type="entry name" value="AmpC-like"/>
</dbReference>
<comment type="subcellular location">
    <subcellularLocation>
        <location evidence="1">Membrane</location>
    </subcellularLocation>
</comment>
<dbReference type="SUPFAM" id="SSF56601">
    <property type="entry name" value="beta-lactamase/transpeptidase-like"/>
    <property type="match status" value="1"/>
</dbReference>
<keyword evidence="5" id="KW-1185">Reference proteome</keyword>
<dbReference type="Pfam" id="PF00144">
    <property type="entry name" value="Beta-lactamase"/>
    <property type="match status" value="1"/>
</dbReference>
<evidence type="ECO:0000259" key="3">
    <source>
        <dbReference type="PROSITE" id="PS51819"/>
    </source>
</evidence>
<evidence type="ECO:0000256" key="1">
    <source>
        <dbReference type="ARBA" id="ARBA00004370"/>
    </source>
</evidence>
<dbReference type="GO" id="GO:0016020">
    <property type="term" value="C:membrane"/>
    <property type="evidence" value="ECO:0007669"/>
    <property type="project" value="UniProtKB-SubCell"/>
</dbReference>
<accession>A0A7H8Q9M5</accession>
<dbReference type="GO" id="GO:0016787">
    <property type="term" value="F:hydrolase activity"/>
    <property type="evidence" value="ECO:0007669"/>
    <property type="project" value="UniProtKB-KW"/>
</dbReference>
<dbReference type="InterPro" id="IPR001466">
    <property type="entry name" value="Beta-lactam-related"/>
</dbReference>
<dbReference type="InterPro" id="IPR037523">
    <property type="entry name" value="VOC_core"/>
</dbReference>
<sequence>MFKKVTLYTNRLHEMKGFYEYQLGFRIVEEDDSSFTLAIGDSVLVFKASERAAIYHFAFNIPGNQYTLAKGWASSRVTLNRQEGMDEIYYANFNADAFYFQDPAGNVVEFIARRHIDRMGNFTVDSLLDISEVSITTAHVEEVGREIEAMEIPVRGNKGIEPNALNFLGQDDAFILLVAPKRTWYFSKQKSEVHPLSIELADGRQIDISEDGLFQEVRPSNPIADGMENIDFSGVAMLKNQEVWSVAKGFADRSNERPNALDTRFGIASGCKIFTATAICQLVEEGKLSFEDRLPQLLPEFFPNFDVTIHQLLTHTSGIPDYFDEETMDDFEEIWAKHPMYLMQSAADFVPLFKDESMKFAPGERFQYNNAGFIVLGLIVEKATGQAFTDFVEENIFSRAGMGKSGYFRLDRLPKEAAFGYIEEENSWRTNQYAIPVKGGPDGGAFVTAGDMAAFWERLMDFTLLSEEMTKTLLSPHVAFDVHAYGYGVWIARSEEAVVKYHVTGYDPGVSFHSGYYPDAKTVLTVLSNKGEGAADVMKLIEDAAMNGK</sequence>
<evidence type="ECO:0000313" key="5">
    <source>
        <dbReference type="Proteomes" id="UP000509222"/>
    </source>
</evidence>
<organism evidence="4 5">
    <name type="scientific">Planococcus glaciei</name>
    <dbReference type="NCBI Taxonomy" id="459472"/>
    <lineage>
        <taxon>Bacteria</taxon>
        <taxon>Bacillati</taxon>
        <taxon>Bacillota</taxon>
        <taxon>Bacilli</taxon>
        <taxon>Bacillales</taxon>
        <taxon>Caryophanaceae</taxon>
        <taxon>Planococcus</taxon>
    </lineage>
</organism>
<gene>
    <name evidence="4" type="ORF">HF394_09190</name>
</gene>
<keyword evidence="2" id="KW-0472">Membrane</keyword>
<reference evidence="4 5" key="1">
    <citation type="submission" date="2020-04" db="EMBL/GenBank/DDBJ databases">
        <authorList>
            <person name="Pajer P."/>
            <person name="Broz P."/>
        </authorList>
    </citation>
    <scope>NUCLEOTIDE SEQUENCE [LARGE SCALE GENOMIC DNA]</scope>
    <source>
        <strain evidence="5">NRL-ATB46093</strain>
    </source>
</reference>
<dbReference type="AlphaFoldDB" id="A0A7H8Q9M5"/>
<dbReference type="InterPro" id="IPR040553">
    <property type="entry name" value="TxDE"/>
</dbReference>
<dbReference type="EMBL" id="CP051177">
    <property type="protein sequence ID" value="QKX50744.1"/>
    <property type="molecule type" value="Genomic_DNA"/>
</dbReference>
<dbReference type="PANTHER" id="PTHR46825:SF11">
    <property type="entry name" value="PENICILLIN-BINDING PROTEIN 4"/>
    <property type="match status" value="1"/>
</dbReference>
<dbReference type="SUPFAM" id="SSF54593">
    <property type="entry name" value="Glyoxalase/Bleomycin resistance protein/Dihydroxybiphenyl dioxygenase"/>
    <property type="match status" value="1"/>
</dbReference>
<reference evidence="5" key="2">
    <citation type="submission" date="2020-06" db="EMBL/GenBank/DDBJ databases">
        <title>Isolation of Planomicrobium glaciei.</title>
        <authorList>
            <person name="Malisova L."/>
            <person name="Safrankova R."/>
            <person name="Jakubu V."/>
            <person name="Spanelova P."/>
        </authorList>
    </citation>
    <scope>NUCLEOTIDE SEQUENCE [LARGE SCALE GENOMIC DNA]</scope>
    <source>
        <strain evidence="5">NRL-ATB46093</strain>
    </source>
</reference>